<dbReference type="Gene3D" id="1.20.5.4130">
    <property type="match status" value="1"/>
</dbReference>
<keyword evidence="2" id="KW-0547">Nucleotide-binding</keyword>
<evidence type="ECO:0000313" key="10">
    <source>
        <dbReference type="RefSeq" id="XP_011013928.1"/>
    </source>
</evidence>
<dbReference type="InterPro" id="IPR027417">
    <property type="entry name" value="P-loop_NTPase"/>
</dbReference>
<dbReference type="PANTHER" id="PTHR36766">
    <property type="entry name" value="PLANT BROAD-SPECTRUM MILDEW RESISTANCE PROTEIN RPW8"/>
    <property type="match status" value="1"/>
</dbReference>
<dbReference type="InterPro" id="IPR032675">
    <property type="entry name" value="LRR_dom_sf"/>
</dbReference>
<evidence type="ECO:0000256" key="3">
    <source>
        <dbReference type="ARBA" id="ARBA00022821"/>
    </source>
</evidence>
<evidence type="ECO:0000259" key="7">
    <source>
        <dbReference type="Pfam" id="PF23559"/>
    </source>
</evidence>
<evidence type="ECO:0000313" key="9">
    <source>
        <dbReference type="Proteomes" id="UP000694918"/>
    </source>
</evidence>
<dbReference type="Pfam" id="PF00931">
    <property type="entry name" value="NB-ARC"/>
    <property type="match status" value="1"/>
</dbReference>
<dbReference type="PANTHER" id="PTHR36766:SF45">
    <property type="entry name" value="NB-ARC DOMAIN-CONTAINING PROTEIN"/>
    <property type="match status" value="1"/>
</dbReference>
<dbReference type="GO" id="GO:0005524">
    <property type="term" value="F:ATP binding"/>
    <property type="evidence" value="ECO:0007669"/>
    <property type="project" value="UniProtKB-KW"/>
</dbReference>
<dbReference type="Gene3D" id="3.80.10.10">
    <property type="entry name" value="Ribonuclease Inhibitor"/>
    <property type="match status" value="1"/>
</dbReference>
<keyword evidence="4" id="KW-0067">ATP-binding</keyword>
<dbReference type="SUPFAM" id="SSF52058">
    <property type="entry name" value="L domain-like"/>
    <property type="match status" value="1"/>
</dbReference>
<feature type="domain" description="Disease resistance protein winged helix" evidence="7">
    <location>
        <begin position="440"/>
        <end position="510"/>
    </location>
</feature>
<proteinExistence type="predicted"/>
<evidence type="ECO:0000259" key="5">
    <source>
        <dbReference type="Pfam" id="PF00931"/>
    </source>
</evidence>
<feature type="domain" description="Disease resistance N-terminal" evidence="6">
    <location>
        <begin position="6"/>
        <end position="99"/>
    </location>
</feature>
<dbReference type="InterPro" id="IPR038005">
    <property type="entry name" value="RX-like_CC"/>
</dbReference>
<dbReference type="Gene3D" id="1.10.8.430">
    <property type="entry name" value="Helical domain of apoptotic protease-activating factors"/>
    <property type="match status" value="1"/>
</dbReference>
<dbReference type="PRINTS" id="PR00364">
    <property type="entry name" value="DISEASERSIST"/>
</dbReference>
<dbReference type="InterPro" id="IPR036388">
    <property type="entry name" value="WH-like_DNA-bd_sf"/>
</dbReference>
<dbReference type="GO" id="GO:0043531">
    <property type="term" value="F:ADP binding"/>
    <property type="evidence" value="ECO:0007669"/>
    <property type="project" value="InterPro"/>
</dbReference>
<dbReference type="InterPro" id="IPR058922">
    <property type="entry name" value="WHD_DRP"/>
</dbReference>
<reference evidence="10" key="1">
    <citation type="submission" date="2025-08" db="UniProtKB">
        <authorList>
            <consortium name="RefSeq"/>
        </authorList>
    </citation>
    <scope>IDENTIFICATION</scope>
</reference>
<keyword evidence="9" id="KW-1185">Reference proteome</keyword>
<gene>
    <name evidence="10" type="primary">LOC105117851</name>
</gene>
<name>A0AAJ6TMA7_POPEU</name>
<dbReference type="InterPro" id="IPR055414">
    <property type="entry name" value="LRR_R13L4/SHOC2-like"/>
</dbReference>
<keyword evidence="1" id="KW-0677">Repeat</keyword>
<evidence type="ECO:0000256" key="4">
    <source>
        <dbReference type="ARBA" id="ARBA00022840"/>
    </source>
</evidence>
<accession>A0AAJ6TMA7</accession>
<dbReference type="Pfam" id="PF23598">
    <property type="entry name" value="LRR_14"/>
    <property type="match status" value="1"/>
</dbReference>
<dbReference type="GeneID" id="105117851"/>
<dbReference type="Gene3D" id="3.40.50.300">
    <property type="entry name" value="P-loop containing nucleotide triphosphate hydrolases"/>
    <property type="match status" value="1"/>
</dbReference>
<keyword evidence="3" id="KW-0611">Plant defense</keyword>
<feature type="non-terminal residue" evidence="10">
    <location>
        <position position="1062"/>
    </location>
</feature>
<evidence type="ECO:0000256" key="1">
    <source>
        <dbReference type="ARBA" id="ARBA00022737"/>
    </source>
</evidence>
<dbReference type="Gene3D" id="1.10.10.10">
    <property type="entry name" value="Winged helix-like DNA-binding domain superfamily/Winged helix DNA-binding domain"/>
    <property type="match status" value="1"/>
</dbReference>
<evidence type="ECO:0000259" key="6">
    <source>
        <dbReference type="Pfam" id="PF18052"/>
    </source>
</evidence>
<dbReference type="Pfam" id="PF23559">
    <property type="entry name" value="WHD_DRP"/>
    <property type="match status" value="1"/>
</dbReference>
<organism evidence="9 10">
    <name type="scientific">Populus euphratica</name>
    <name type="common">Euphrates poplar</name>
    <dbReference type="NCBI Taxonomy" id="75702"/>
    <lineage>
        <taxon>Eukaryota</taxon>
        <taxon>Viridiplantae</taxon>
        <taxon>Streptophyta</taxon>
        <taxon>Embryophyta</taxon>
        <taxon>Tracheophyta</taxon>
        <taxon>Spermatophyta</taxon>
        <taxon>Magnoliopsida</taxon>
        <taxon>eudicotyledons</taxon>
        <taxon>Gunneridae</taxon>
        <taxon>Pentapetalae</taxon>
        <taxon>rosids</taxon>
        <taxon>fabids</taxon>
        <taxon>Malpighiales</taxon>
        <taxon>Salicaceae</taxon>
        <taxon>Saliceae</taxon>
        <taxon>Populus</taxon>
    </lineage>
</organism>
<dbReference type="SUPFAM" id="SSF52540">
    <property type="entry name" value="P-loop containing nucleoside triphosphate hydrolases"/>
    <property type="match status" value="1"/>
</dbReference>
<dbReference type="GO" id="GO:0051707">
    <property type="term" value="P:response to other organism"/>
    <property type="evidence" value="ECO:0007669"/>
    <property type="project" value="UniProtKB-ARBA"/>
</dbReference>
<dbReference type="Proteomes" id="UP000694918">
    <property type="component" value="Unplaced"/>
</dbReference>
<dbReference type="KEGG" id="peu:105117851"/>
<dbReference type="CDD" id="cd14798">
    <property type="entry name" value="RX-CC_like"/>
    <property type="match status" value="1"/>
</dbReference>
<dbReference type="FunFam" id="1.10.10.10:FF:000322">
    <property type="entry name" value="Probable disease resistance protein At1g63360"/>
    <property type="match status" value="1"/>
</dbReference>
<feature type="domain" description="NB-ARC" evidence="5">
    <location>
        <begin position="179"/>
        <end position="352"/>
    </location>
</feature>
<evidence type="ECO:0000259" key="8">
    <source>
        <dbReference type="Pfam" id="PF23598"/>
    </source>
</evidence>
<dbReference type="RefSeq" id="XP_011013928.1">
    <property type="nucleotide sequence ID" value="XM_011015626.1"/>
</dbReference>
<dbReference type="InterPro" id="IPR002182">
    <property type="entry name" value="NB-ARC"/>
</dbReference>
<feature type="domain" description="Disease resistance R13L4/SHOC-2-like LRR" evidence="8">
    <location>
        <begin position="582"/>
        <end position="861"/>
    </location>
</feature>
<sequence length="1062" mass="119610">MAAALLSPILEQLTRIVAQEVQEEVNLVVGVKKQVVKLKSNLLAIHSVLEDADRKQVKDEAVRDWVDKLKDVCYDMDDVLDEWSSAILRWKMGDAEENTHSQQKIRCSFLGSPCFCFNQVVRRRDIALKIKEVCEKLDEIAKEKAMYGFELYRATDELQRITSTSLVDESIVSGRDDEREAVVSKLLGESSQEAGDVYAISLVGLGGIGKTTLAQLAFNDAEVTAHFEKKIWVCVSDPFDEVRIAKAILEQLEGRAPDLVELQSLLQRVSESIRGKRFLLVLDDVWTENHRQWEQLKPSLTGCARGSRILVTTRKDAVATMMGSTGHRINIKELSDEMCGSIFNHVAFQERSKDERERLTDIGEKIANKCKGLPLAAKVLGGLMQSKRTRGEWERVLSSELWRLDEVDRDQVERRIFIPLLLSYYDLPSVVRRCFLYCAMFPKDYEMGKDELVKMWMAQGYLKENSGGDMELVGEQYFQVLAARSFFQDFKTYGREDIGFKMHDIVHDFAQYMTKNECLTVDVNTLGGATVETSIERVRHLSMMLSKETSFPVSIHKAKGLRSLLIHTRDPSLGAALPDVFKQLTCIRSLNLTGSSIKEIPNEVGKLIHLRHLNLAYCGVLGSLPETMCDLCNLQSLDVTWCYSLKELPKAIGKLIKLRHLRIDDSDVAFIPKGIERITCLQTLDVFTVCGGGENDSKAANLRELKNLNHIGGSLVIRNLGGGKEDASDAAEAQLKNKKRLLRLRLVFDYNQESGILIEALRPPSDLEDLTIDGYGGLDLPNWMMTLTRLRGLSLVHCKNVEVLPPLGRLPNLESVVLNSLKVRRLDAGFLGIEKDENGSINEGEIARVTAFPKLKELRICNLKEVEEWEGIERRVGEEDANTTSKISIMPQLRELRIHKCPLLRALPDYDLAAPLQELELDDCTNLEVLPPFGTLPNLEGLAFGTLKVRRLDAGFFGIEKDEKASSNEGEIARVTAFPKLKRFGITFLDEVEEWDGIERRVGEEDANTTSIISIMPQLRVSMIANCPLLRALPDYVLAAPLQELIIEGCPILRKRYGKEEM</sequence>
<dbReference type="AlphaFoldDB" id="A0AAJ6TMA7"/>
<evidence type="ECO:0000256" key="2">
    <source>
        <dbReference type="ARBA" id="ARBA00022741"/>
    </source>
</evidence>
<protein>
    <submittedName>
        <fullName evidence="10">Disease resistance protein RGA4</fullName>
    </submittedName>
</protein>
<dbReference type="InterPro" id="IPR042197">
    <property type="entry name" value="Apaf_helical"/>
</dbReference>
<dbReference type="GO" id="GO:0006952">
    <property type="term" value="P:defense response"/>
    <property type="evidence" value="ECO:0007669"/>
    <property type="project" value="UniProtKB-KW"/>
</dbReference>
<dbReference type="InterPro" id="IPR041118">
    <property type="entry name" value="Rx_N"/>
</dbReference>
<dbReference type="Pfam" id="PF18052">
    <property type="entry name" value="Rx_N"/>
    <property type="match status" value="1"/>
</dbReference>